<dbReference type="OrthoDB" id="19679at2759"/>
<gene>
    <name evidence="5" type="ORF">NMOB1V02_LOCUS1789</name>
</gene>
<protein>
    <recommendedName>
        <fullName evidence="7">DGCR14</fullName>
    </recommendedName>
</protein>
<name>A0A7R9GAT5_9CRUS</name>
<evidence type="ECO:0008006" key="7">
    <source>
        <dbReference type="Google" id="ProtNLM"/>
    </source>
</evidence>
<sequence length="487" mass="53933">MAADEAKYDGTFKVPLKPVPKTKGKKVLGEEEFIIEMEKIIEADFFPDLKSLRFKMEYLEAMDLGDYSGMRQAYIKLKRHREGRKGSLPSPSLSPSPSVSSSFGDTPSTVSDFDMKEVALGFGNDTPGATPVLDKISSDQPLQVVLMQEKADEAQRKWRRHGLDAFLQEHTSEDNESFRILMEKTEAERRRKKAWMYDPPSKPGETSKQDRLALPSIEEQADQTNRPANMDSDVCPVYNSVMFVPEGKELTMEEKLANQKPVIKHGSTRLMTNPFPTVEKSEKDTSVVYKRSAGKGEKIGVDGKLENEGKAEDLSAKFNFVSTPKIRPDDVDSPLLTWGEVIGTPILLEGPSHAGTPSFRMAPTPKRDMLAEKLVQKSKASSRSATPVVQSQHSRASPFGDHKSRRLGSMSPAAHLLMTRKLGITPTLRSGRTPSPIVLTPRKRTPGSDRTPRKDSTPVITRASIGVKTPQRGSTCSGENLLKLPKN</sequence>
<accession>A0A7R9GAT5</accession>
<feature type="region of interest" description="Disordered" evidence="4">
    <location>
        <begin position="81"/>
        <end position="107"/>
    </location>
</feature>
<comment type="similarity">
    <text evidence="2">Belongs to the ESS2 family.</text>
</comment>
<reference evidence="5" key="1">
    <citation type="submission" date="2020-11" db="EMBL/GenBank/DDBJ databases">
        <authorList>
            <person name="Tran Van P."/>
        </authorList>
    </citation>
    <scope>NUCLEOTIDE SEQUENCE</scope>
</reference>
<organism evidence="5">
    <name type="scientific">Notodromas monacha</name>
    <dbReference type="NCBI Taxonomy" id="399045"/>
    <lineage>
        <taxon>Eukaryota</taxon>
        <taxon>Metazoa</taxon>
        <taxon>Ecdysozoa</taxon>
        <taxon>Arthropoda</taxon>
        <taxon>Crustacea</taxon>
        <taxon>Oligostraca</taxon>
        <taxon>Ostracoda</taxon>
        <taxon>Podocopa</taxon>
        <taxon>Podocopida</taxon>
        <taxon>Cypridocopina</taxon>
        <taxon>Cypridoidea</taxon>
        <taxon>Cyprididae</taxon>
        <taxon>Notodromas</taxon>
    </lineage>
</organism>
<dbReference type="PANTHER" id="PTHR12940">
    <property type="entry name" value="ES-2 PROTEIN - RELATED"/>
    <property type="match status" value="1"/>
</dbReference>
<dbReference type="Proteomes" id="UP000678499">
    <property type="component" value="Unassembled WGS sequence"/>
</dbReference>
<dbReference type="AlphaFoldDB" id="A0A7R9GAT5"/>
<feature type="compositionally biased region" description="Polar residues" evidence="4">
    <location>
        <begin position="378"/>
        <end position="395"/>
    </location>
</feature>
<dbReference type="EMBL" id="CAJPEX010000187">
    <property type="protein sequence ID" value="CAG0914078.1"/>
    <property type="molecule type" value="Genomic_DNA"/>
</dbReference>
<keyword evidence="3" id="KW-0539">Nucleus</keyword>
<evidence type="ECO:0000313" key="6">
    <source>
        <dbReference type="Proteomes" id="UP000678499"/>
    </source>
</evidence>
<evidence type="ECO:0000256" key="4">
    <source>
        <dbReference type="SAM" id="MobiDB-lite"/>
    </source>
</evidence>
<keyword evidence="6" id="KW-1185">Reference proteome</keyword>
<evidence type="ECO:0000313" key="5">
    <source>
        <dbReference type="EMBL" id="CAD7273926.1"/>
    </source>
</evidence>
<dbReference type="GO" id="GO:0071013">
    <property type="term" value="C:catalytic step 2 spliceosome"/>
    <property type="evidence" value="ECO:0007669"/>
    <property type="project" value="TreeGrafter"/>
</dbReference>
<evidence type="ECO:0000256" key="1">
    <source>
        <dbReference type="ARBA" id="ARBA00004123"/>
    </source>
</evidence>
<feature type="compositionally biased region" description="Basic and acidic residues" evidence="4">
    <location>
        <begin position="446"/>
        <end position="456"/>
    </location>
</feature>
<evidence type="ECO:0000256" key="3">
    <source>
        <dbReference type="ARBA" id="ARBA00023242"/>
    </source>
</evidence>
<feature type="region of interest" description="Disordered" evidence="4">
    <location>
        <begin position="426"/>
        <end position="487"/>
    </location>
</feature>
<dbReference type="InterPro" id="IPR019148">
    <property type="entry name" value="Nuclear_protein_DGCR14_ESS-2"/>
</dbReference>
<dbReference type="Pfam" id="PF09751">
    <property type="entry name" value="Es2"/>
    <property type="match status" value="1"/>
</dbReference>
<proteinExistence type="inferred from homology"/>
<evidence type="ECO:0000256" key="2">
    <source>
        <dbReference type="ARBA" id="ARBA00009072"/>
    </source>
</evidence>
<dbReference type="PANTHER" id="PTHR12940:SF0">
    <property type="entry name" value="SPLICING FACTOR ESS-2 HOMOLOG"/>
    <property type="match status" value="1"/>
</dbReference>
<feature type="region of interest" description="Disordered" evidence="4">
    <location>
        <begin position="375"/>
        <end position="407"/>
    </location>
</feature>
<dbReference type="EMBL" id="OA882224">
    <property type="protein sequence ID" value="CAD7273926.1"/>
    <property type="molecule type" value="Genomic_DNA"/>
</dbReference>
<feature type="compositionally biased region" description="Low complexity" evidence="4">
    <location>
        <begin position="87"/>
        <end position="102"/>
    </location>
</feature>
<comment type="subcellular location">
    <subcellularLocation>
        <location evidence="1">Nucleus</location>
    </subcellularLocation>
</comment>